<keyword evidence="3" id="KW-1185">Reference proteome</keyword>
<dbReference type="EMBL" id="CAJPWZ010002529">
    <property type="protein sequence ID" value="CAG2239622.1"/>
    <property type="molecule type" value="Genomic_DNA"/>
</dbReference>
<dbReference type="InterPro" id="IPR001304">
    <property type="entry name" value="C-type_lectin-like"/>
</dbReference>
<accession>A0A8S3U6W8</accession>
<dbReference type="InterPro" id="IPR050111">
    <property type="entry name" value="C-type_lectin/snaclec_domain"/>
</dbReference>
<dbReference type="SUPFAM" id="SSF56436">
    <property type="entry name" value="C-type lectin-like"/>
    <property type="match status" value="1"/>
</dbReference>
<proteinExistence type="predicted"/>
<dbReference type="AlphaFoldDB" id="A0A8S3U6W8"/>
<evidence type="ECO:0000259" key="1">
    <source>
        <dbReference type="PROSITE" id="PS50041"/>
    </source>
</evidence>
<feature type="domain" description="C-type lectin" evidence="1">
    <location>
        <begin position="64"/>
        <end position="167"/>
    </location>
</feature>
<sequence length="178" mass="20911">MAFCNHNKQCLSFFYNQELRKCVLHRKLFYSSFAAPETFQQGWKYYSTQDGTETCSYGYTHYRYLEFCFRLRYGYTNLVGAKASCMSVGGHLSAINSTEKQDFMEHIMGGRPYGPVLIDGEKQQHNEWRQKDGSLLTYFNWYPDEPNGDGNCIQLCNDDKWCDVRCDLFQRVVYCCEV</sequence>
<dbReference type="InterPro" id="IPR016186">
    <property type="entry name" value="C-type_lectin-like/link_sf"/>
</dbReference>
<dbReference type="SMART" id="SM00034">
    <property type="entry name" value="CLECT"/>
    <property type="match status" value="1"/>
</dbReference>
<reference evidence="2" key="1">
    <citation type="submission" date="2021-03" db="EMBL/GenBank/DDBJ databases">
        <authorList>
            <person name="Bekaert M."/>
        </authorList>
    </citation>
    <scope>NUCLEOTIDE SEQUENCE</scope>
</reference>
<evidence type="ECO:0000313" key="3">
    <source>
        <dbReference type="Proteomes" id="UP000683360"/>
    </source>
</evidence>
<dbReference type="Pfam" id="PF00059">
    <property type="entry name" value="Lectin_C"/>
    <property type="match status" value="1"/>
</dbReference>
<gene>
    <name evidence="2" type="ORF">MEDL_51961</name>
</gene>
<dbReference type="PROSITE" id="PS50041">
    <property type="entry name" value="C_TYPE_LECTIN_2"/>
    <property type="match status" value="1"/>
</dbReference>
<dbReference type="Proteomes" id="UP000683360">
    <property type="component" value="Unassembled WGS sequence"/>
</dbReference>
<evidence type="ECO:0000313" key="2">
    <source>
        <dbReference type="EMBL" id="CAG2239622.1"/>
    </source>
</evidence>
<protein>
    <recommendedName>
        <fullName evidence="1">C-type lectin domain-containing protein</fullName>
    </recommendedName>
</protein>
<dbReference type="CDD" id="cd00037">
    <property type="entry name" value="CLECT"/>
    <property type="match status" value="1"/>
</dbReference>
<name>A0A8S3U6W8_MYTED</name>
<organism evidence="2 3">
    <name type="scientific">Mytilus edulis</name>
    <name type="common">Blue mussel</name>
    <dbReference type="NCBI Taxonomy" id="6550"/>
    <lineage>
        <taxon>Eukaryota</taxon>
        <taxon>Metazoa</taxon>
        <taxon>Spiralia</taxon>
        <taxon>Lophotrochozoa</taxon>
        <taxon>Mollusca</taxon>
        <taxon>Bivalvia</taxon>
        <taxon>Autobranchia</taxon>
        <taxon>Pteriomorphia</taxon>
        <taxon>Mytilida</taxon>
        <taxon>Mytiloidea</taxon>
        <taxon>Mytilidae</taxon>
        <taxon>Mytilinae</taxon>
        <taxon>Mytilus</taxon>
    </lineage>
</organism>
<dbReference type="PANTHER" id="PTHR22803">
    <property type="entry name" value="MANNOSE, PHOSPHOLIPASE, LECTIN RECEPTOR RELATED"/>
    <property type="match status" value="1"/>
</dbReference>
<dbReference type="Gene3D" id="3.10.100.10">
    <property type="entry name" value="Mannose-Binding Protein A, subunit A"/>
    <property type="match status" value="1"/>
</dbReference>
<dbReference type="InterPro" id="IPR016187">
    <property type="entry name" value="CTDL_fold"/>
</dbReference>
<dbReference type="OrthoDB" id="6162957at2759"/>
<comment type="caution">
    <text evidence="2">The sequence shown here is derived from an EMBL/GenBank/DDBJ whole genome shotgun (WGS) entry which is preliminary data.</text>
</comment>